<dbReference type="AlphaFoldDB" id="A0A0F9J2Y0"/>
<dbReference type="EMBL" id="LAZR01012448">
    <property type="protein sequence ID" value="KKM26794.1"/>
    <property type="molecule type" value="Genomic_DNA"/>
</dbReference>
<evidence type="ECO:0000259" key="1">
    <source>
        <dbReference type="Pfam" id="PF13302"/>
    </source>
</evidence>
<dbReference type="InterPro" id="IPR000182">
    <property type="entry name" value="GNAT_dom"/>
</dbReference>
<sequence length="194" mass="22147">MKFEKITLEGDVVKLEPLSIHHRDGLCEAISDGELWKLFVTMVPHPDNIDLFFEQANKNYELGDGLVFAIIDKKTNNVVGSTRFMKANLAHRRVEIGSTFLGKSWQKTGINTEAKYLLLRHAFETLSLNRVEFITDYLNTTSRNAILRLGAKEEGLLRSHMVMPNGRIRDSVVFSIVKHEWAGIKQHLEAKLNK</sequence>
<name>A0A0F9J2Y0_9ZZZZ</name>
<evidence type="ECO:0000313" key="2">
    <source>
        <dbReference type="EMBL" id="KKM26794.1"/>
    </source>
</evidence>
<dbReference type="PANTHER" id="PTHR43610:SF1">
    <property type="entry name" value="N-ACETYLTRANSFERASE DOMAIN-CONTAINING PROTEIN"/>
    <property type="match status" value="1"/>
</dbReference>
<gene>
    <name evidence="2" type="ORF">LCGC14_1581180</name>
</gene>
<dbReference type="GO" id="GO:0016747">
    <property type="term" value="F:acyltransferase activity, transferring groups other than amino-acyl groups"/>
    <property type="evidence" value="ECO:0007669"/>
    <property type="project" value="InterPro"/>
</dbReference>
<proteinExistence type="predicted"/>
<protein>
    <recommendedName>
        <fullName evidence="1">N-acetyltransferase domain-containing protein</fullName>
    </recommendedName>
</protein>
<dbReference type="InterPro" id="IPR016181">
    <property type="entry name" value="Acyl_CoA_acyltransferase"/>
</dbReference>
<comment type="caution">
    <text evidence="2">The sequence shown here is derived from an EMBL/GenBank/DDBJ whole genome shotgun (WGS) entry which is preliminary data.</text>
</comment>
<accession>A0A0F9J2Y0</accession>
<feature type="domain" description="N-acetyltransferase" evidence="1">
    <location>
        <begin position="14"/>
        <end position="152"/>
    </location>
</feature>
<dbReference type="PANTHER" id="PTHR43610">
    <property type="entry name" value="BLL6696 PROTEIN"/>
    <property type="match status" value="1"/>
</dbReference>
<dbReference type="SUPFAM" id="SSF55729">
    <property type="entry name" value="Acyl-CoA N-acyltransferases (Nat)"/>
    <property type="match status" value="1"/>
</dbReference>
<organism evidence="2">
    <name type="scientific">marine sediment metagenome</name>
    <dbReference type="NCBI Taxonomy" id="412755"/>
    <lineage>
        <taxon>unclassified sequences</taxon>
        <taxon>metagenomes</taxon>
        <taxon>ecological metagenomes</taxon>
    </lineage>
</organism>
<dbReference type="Pfam" id="PF13302">
    <property type="entry name" value="Acetyltransf_3"/>
    <property type="match status" value="1"/>
</dbReference>
<reference evidence="2" key="1">
    <citation type="journal article" date="2015" name="Nature">
        <title>Complex archaea that bridge the gap between prokaryotes and eukaryotes.</title>
        <authorList>
            <person name="Spang A."/>
            <person name="Saw J.H."/>
            <person name="Jorgensen S.L."/>
            <person name="Zaremba-Niedzwiedzka K."/>
            <person name="Martijn J."/>
            <person name="Lind A.E."/>
            <person name="van Eijk R."/>
            <person name="Schleper C."/>
            <person name="Guy L."/>
            <person name="Ettema T.J."/>
        </authorList>
    </citation>
    <scope>NUCLEOTIDE SEQUENCE</scope>
</reference>
<dbReference type="Gene3D" id="3.40.630.30">
    <property type="match status" value="1"/>
</dbReference>